<evidence type="ECO:0000313" key="3">
    <source>
        <dbReference type="Proteomes" id="UP000683925"/>
    </source>
</evidence>
<evidence type="ECO:0000313" key="2">
    <source>
        <dbReference type="EMBL" id="CAD8145489.1"/>
    </source>
</evidence>
<evidence type="ECO:0000256" key="1">
    <source>
        <dbReference type="SAM" id="MobiDB-lite"/>
    </source>
</evidence>
<feature type="compositionally biased region" description="Low complexity" evidence="1">
    <location>
        <begin position="392"/>
        <end position="410"/>
    </location>
</feature>
<sequence length="764" mass="89782">MVVTNEEIMEGFSGENALLNLADQLKNEHEASTFKLVVERIQDLFTQQGQSKQKYFAMKLMMLLSKKQLFINSFIKAKNLFDILGELALCDKEKPYEQRAYKIFGAKEDPNFSHGFYDILMECISYWGTKYAADQKGNPTIFAKLLEKLYNQGFKPKIELLLFELTEEQKEKLKSYSMPTEQQKQKINMNDVSLDELKKIYQEMFAQTNDLVESLEQNLKGEDQATEIMDQLMENACNDAEKLKPNLELLQANQNQLGEGQRKQIGYRYKIITTLIEENKNMRAEGFTNENYQIFRYEVLQATREITGSEKPKPPANYGKPTQKQPQQQQTNTQPEQRVQQQQIPKPPQYTDKRQPQTQQQPIRKEPEIQKQIQQPAYQPPLQQSYPYVRTQQPQHHQQTKQQNQPYQQPERYIQPSPPPPPFKKLPITRSQEHFQSPNKGQFEDHYDNRSQSSQFSGKDFNLRGQQGFVSKVYEGQFIPYDDRNFSILEEIYNNNGINRIKRANLKNRCSIFESPEIQIGFDSNLVYHEITNRYYLRIRLCFGNKTSTLLQNFQYSFEGDTCMGLWTQDPIHQHSQTLQRDQMGRLILNPSQQMYVPICINYNRVPYQIISGRFSYEMADEEDRRISHFAIPCLLTKFMSFRDTTINSFKARWEYKSKSILKTEQVFLNPKIIRSKDDFLKSFGSNNIMRLNEDEFMNEAEKDNVETEFGLAFTLGNPQIEFLLKIIVFPNQTVLFQIIPYQSYQTQAEAFLNTLVFIFCLPD</sequence>
<feature type="region of interest" description="Disordered" evidence="1">
    <location>
        <begin position="389"/>
        <end position="460"/>
    </location>
</feature>
<comment type="caution">
    <text evidence="2">The sequence shown here is derived from an EMBL/GenBank/DDBJ whole genome shotgun (WGS) entry which is preliminary data.</text>
</comment>
<dbReference type="EMBL" id="CAJJDP010000017">
    <property type="protein sequence ID" value="CAD8145489.1"/>
    <property type="molecule type" value="Genomic_DNA"/>
</dbReference>
<dbReference type="AlphaFoldDB" id="A0A8S1T1Y8"/>
<protein>
    <submittedName>
        <fullName evidence="2">Uncharacterized protein</fullName>
    </submittedName>
</protein>
<feature type="compositionally biased region" description="Low complexity" evidence="1">
    <location>
        <begin position="320"/>
        <end position="344"/>
    </location>
</feature>
<gene>
    <name evidence="2" type="ORF">POCTA_138.1.T0170254</name>
</gene>
<reference evidence="2" key="1">
    <citation type="submission" date="2021-01" db="EMBL/GenBank/DDBJ databases">
        <authorList>
            <consortium name="Genoscope - CEA"/>
            <person name="William W."/>
        </authorList>
    </citation>
    <scope>NUCLEOTIDE SEQUENCE</scope>
</reference>
<dbReference type="OMA" id="EHFQSPN"/>
<feature type="region of interest" description="Disordered" evidence="1">
    <location>
        <begin position="308"/>
        <end position="364"/>
    </location>
</feature>
<dbReference type="OrthoDB" id="307551at2759"/>
<name>A0A8S1T1Y8_PAROT</name>
<organism evidence="2 3">
    <name type="scientific">Paramecium octaurelia</name>
    <dbReference type="NCBI Taxonomy" id="43137"/>
    <lineage>
        <taxon>Eukaryota</taxon>
        <taxon>Sar</taxon>
        <taxon>Alveolata</taxon>
        <taxon>Ciliophora</taxon>
        <taxon>Intramacronucleata</taxon>
        <taxon>Oligohymenophorea</taxon>
        <taxon>Peniculida</taxon>
        <taxon>Parameciidae</taxon>
        <taxon>Paramecium</taxon>
    </lineage>
</organism>
<proteinExistence type="predicted"/>
<keyword evidence="3" id="KW-1185">Reference proteome</keyword>
<dbReference type="Proteomes" id="UP000683925">
    <property type="component" value="Unassembled WGS sequence"/>
</dbReference>
<accession>A0A8S1T1Y8</accession>